<reference evidence="12 13" key="1">
    <citation type="submission" date="2017-02" db="EMBL/GenBank/DDBJ databases">
        <title>Draft genome sequence of Haemophilus felis CCUG 31170 type strain.</title>
        <authorList>
            <person name="Engstrom-Jakobsson H."/>
            <person name="Salva-Serra F."/>
            <person name="Thorell K."/>
            <person name="Gonzales-Siles L."/>
            <person name="Karlsson R."/>
            <person name="Boulund F."/>
            <person name="Engstrand L."/>
            <person name="Kristiansson E."/>
            <person name="Moore E."/>
        </authorList>
    </citation>
    <scope>NUCLEOTIDE SEQUENCE [LARGE SCALE GENOMIC DNA]</scope>
    <source>
        <strain evidence="12 13">CCUG 31170</strain>
    </source>
</reference>
<keyword evidence="13" id="KW-1185">Reference proteome</keyword>
<feature type="compositionally biased region" description="Polar residues" evidence="10">
    <location>
        <begin position="53"/>
        <end position="69"/>
    </location>
</feature>
<keyword evidence="6 8" id="KW-0472">Membrane</keyword>
<evidence type="ECO:0000256" key="8">
    <source>
        <dbReference type="HAMAP-Rule" id="MF_00509"/>
    </source>
</evidence>
<organism evidence="12 13">
    <name type="scientific">[Haemophilus] felis</name>
    <dbReference type="NCBI Taxonomy" id="123822"/>
    <lineage>
        <taxon>Bacteria</taxon>
        <taxon>Pseudomonadati</taxon>
        <taxon>Pseudomonadota</taxon>
        <taxon>Gammaproteobacteria</taxon>
        <taxon>Pasteurellales</taxon>
        <taxon>Pasteurellaceae</taxon>
    </lineage>
</organism>
<comment type="function">
    <text evidence="8 9">Essential cell division protein that stabilizes the FtsZ protofilaments by cross-linking them and that serves as a cytoplasmic membrane anchor for the Z ring. Also required for the recruitment to the septal ring of downstream cell division proteins.</text>
</comment>
<evidence type="ECO:0000259" key="11">
    <source>
        <dbReference type="SMART" id="SM00771"/>
    </source>
</evidence>
<comment type="similarity">
    <text evidence="8 9">Belongs to the ZipA family.</text>
</comment>
<dbReference type="GO" id="GO:0032153">
    <property type="term" value="C:cell division site"/>
    <property type="evidence" value="ECO:0007669"/>
    <property type="project" value="UniProtKB-UniRule"/>
</dbReference>
<gene>
    <name evidence="8" type="primary">zipA</name>
    <name evidence="12" type="ORF">B0188_02035</name>
</gene>
<evidence type="ECO:0000256" key="7">
    <source>
        <dbReference type="ARBA" id="ARBA00023306"/>
    </source>
</evidence>
<evidence type="ECO:0000256" key="5">
    <source>
        <dbReference type="ARBA" id="ARBA00022989"/>
    </source>
</evidence>
<comment type="subunit">
    <text evidence="8">Interacts with FtsZ via their C-terminal domains.</text>
</comment>
<evidence type="ECO:0000256" key="4">
    <source>
        <dbReference type="ARBA" id="ARBA00022692"/>
    </source>
</evidence>
<evidence type="ECO:0000256" key="3">
    <source>
        <dbReference type="ARBA" id="ARBA00022618"/>
    </source>
</evidence>
<feature type="region of interest" description="Disordered" evidence="10">
    <location>
        <begin position="44"/>
        <end position="73"/>
    </location>
</feature>
<dbReference type="EMBL" id="MUYB01000007">
    <property type="protein sequence ID" value="OOS06531.1"/>
    <property type="molecule type" value="Genomic_DNA"/>
</dbReference>
<dbReference type="STRING" id="123822.B0188_02035"/>
<dbReference type="GO" id="GO:0000917">
    <property type="term" value="P:division septum assembly"/>
    <property type="evidence" value="ECO:0007669"/>
    <property type="project" value="TreeGrafter"/>
</dbReference>
<dbReference type="Gene3D" id="3.30.1400.10">
    <property type="entry name" value="ZipA, C-terminal FtsZ-binding domain"/>
    <property type="match status" value="1"/>
</dbReference>
<dbReference type="Proteomes" id="UP000190023">
    <property type="component" value="Unassembled WGS sequence"/>
</dbReference>
<evidence type="ECO:0000256" key="10">
    <source>
        <dbReference type="SAM" id="MobiDB-lite"/>
    </source>
</evidence>
<dbReference type="InterPro" id="IPR007449">
    <property type="entry name" value="ZipA_FtsZ-bd_C"/>
</dbReference>
<name>A0A1T0B9T9_9PAST</name>
<dbReference type="GO" id="GO:0005886">
    <property type="term" value="C:plasma membrane"/>
    <property type="evidence" value="ECO:0007669"/>
    <property type="project" value="UniProtKB-SubCell"/>
</dbReference>
<dbReference type="AlphaFoldDB" id="A0A1T0B9T9"/>
<keyword evidence="5 8" id="KW-1133">Transmembrane helix</keyword>
<accession>A0A1T0B9T9</accession>
<dbReference type="PANTHER" id="PTHR38685">
    <property type="entry name" value="CELL DIVISION PROTEIN ZIPA"/>
    <property type="match status" value="1"/>
</dbReference>
<evidence type="ECO:0000313" key="13">
    <source>
        <dbReference type="Proteomes" id="UP000190023"/>
    </source>
</evidence>
<comment type="caution">
    <text evidence="12">The sequence shown here is derived from an EMBL/GenBank/DDBJ whole genome shotgun (WGS) entry which is preliminary data.</text>
</comment>
<keyword evidence="3 8" id="KW-0132">Cell division</keyword>
<keyword evidence="4 8" id="KW-0812">Transmembrane</keyword>
<keyword evidence="7 8" id="KW-0131">Cell cycle</keyword>
<evidence type="ECO:0000256" key="6">
    <source>
        <dbReference type="ARBA" id="ARBA00023136"/>
    </source>
</evidence>
<evidence type="ECO:0000256" key="9">
    <source>
        <dbReference type="RuleBase" id="RU003612"/>
    </source>
</evidence>
<evidence type="ECO:0000256" key="1">
    <source>
        <dbReference type="ARBA" id="ARBA00022475"/>
    </source>
</evidence>
<evidence type="ECO:0000256" key="2">
    <source>
        <dbReference type="ARBA" id="ARBA00022519"/>
    </source>
</evidence>
<feature type="transmembrane region" description="Helical" evidence="8">
    <location>
        <begin position="6"/>
        <end position="24"/>
    </location>
</feature>
<keyword evidence="2 8" id="KW-0997">Cell inner membrane</keyword>
<dbReference type="GO" id="GO:0043093">
    <property type="term" value="P:FtsZ-dependent cytokinesis"/>
    <property type="evidence" value="ECO:0007669"/>
    <property type="project" value="UniProtKB-UniRule"/>
</dbReference>
<sequence length="308" mass="34800">MELNTILIILGVATLIILVAHGIWSSRREQSRYFKSAETFTNDSRLQNRKTSEPSPTFENPPSSESNQPVVDHRQQTLHFDEPQESHSDNYVNQTDHIKIHLPESDMAATNLAPEENASTQTIGELEKFSDEEYGVDTHSTKLREQLAELGRNEYQAEQQTTMSSSTASEVMESCNNKPTFLTLYIVAPEGLAFQGTQIAKILDELGFLFGENNIYHRHSDLSINSPVLFSLANIEQPGTFHYNMQDFSTIGLALFIQFPSEGNDLMNLRMMIRAAKSIAEALDGFILSAEQKLFDEQEEARYLDSIR</sequence>
<dbReference type="Pfam" id="PF04354">
    <property type="entry name" value="ZipA_C"/>
    <property type="match status" value="1"/>
</dbReference>
<dbReference type="NCBIfam" id="TIGR02205">
    <property type="entry name" value="septum_zipA"/>
    <property type="match status" value="1"/>
</dbReference>
<dbReference type="InterPro" id="IPR011919">
    <property type="entry name" value="Cell_div_ZipA"/>
</dbReference>
<dbReference type="PANTHER" id="PTHR38685:SF1">
    <property type="entry name" value="CELL DIVISION PROTEIN ZIPA"/>
    <property type="match status" value="1"/>
</dbReference>
<dbReference type="InterPro" id="IPR036765">
    <property type="entry name" value="ZipA_FtsZ-bd_C_sf"/>
</dbReference>
<dbReference type="SMART" id="SM00771">
    <property type="entry name" value="ZipA_C"/>
    <property type="match status" value="1"/>
</dbReference>
<protein>
    <recommendedName>
        <fullName evidence="8 9">Cell division protein ZipA</fullName>
    </recommendedName>
</protein>
<comment type="subcellular location">
    <subcellularLocation>
        <location evidence="8">Cell inner membrane</location>
        <topology evidence="8">Single-pass type I membrane protein</topology>
    </subcellularLocation>
    <text evidence="8">Localizes to the Z ring in an FtsZ-dependent manner.</text>
</comment>
<feature type="domain" description="ZipA C-terminal FtsZ-binding" evidence="11">
    <location>
        <begin position="178"/>
        <end position="307"/>
    </location>
</feature>
<dbReference type="HAMAP" id="MF_00509">
    <property type="entry name" value="ZipA"/>
    <property type="match status" value="1"/>
</dbReference>
<keyword evidence="1 8" id="KW-1003">Cell membrane</keyword>
<dbReference type="SUPFAM" id="SSF64383">
    <property type="entry name" value="Cell-division protein ZipA, C-terminal domain"/>
    <property type="match status" value="1"/>
</dbReference>
<proteinExistence type="inferred from homology"/>
<evidence type="ECO:0000313" key="12">
    <source>
        <dbReference type="EMBL" id="OOS06531.1"/>
    </source>
</evidence>
<dbReference type="OrthoDB" id="7054914at2"/>